<evidence type="ECO:0000256" key="4">
    <source>
        <dbReference type="ARBA" id="ARBA00022771"/>
    </source>
</evidence>
<keyword evidence="3" id="KW-0479">Metal-binding</keyword>
<dbReference type="PANTHER" id="PTHR23238">
    <property type="entry name" value="RNA BINDING PROTEIN"/>
    <property type="match status" value="1"/>
</dbReference>
<feature type="domain" description="RanBP2-type" evidence="12">
    <location>
        <begin position="314"/>
        <end position="343"/>
    </location>
</feature>
<feature type="domain" description="RRM" evidence="11">
    <location>
        <begin position="21"/>
        <end position="103"/>
    </location>
</feature>
<evidence type="ECO:0000256" key="5">
    <source>
        <dbReference type="ARBA" id="ARBA00022833"/>
    </source>
</evidence>
<evidence type="ECO:0000256" key="6">
    <source>
        <dbReference type="ARBA" id="ARBA00022884"/>
    </source>
</evidence>
<feature type="domain" description="RanBP2-type" evidence="12">
    <location>
        <begin position="138"/>
        <end position="166"/>
    </location>
</feature>
<comment type="similarity">
    <text evidence="2">Belongs to the RRM TET family.</text>
</comment>
<evidence type="ECO:0000259" key="12">
    <source>
        <dbReference type="PROSITE" id="PS50199"/>
    </source>
</evidence>
<keyword evidence="6 8" id="KW-0694">RNA-binding</keyword>
<dbReference type="Gene3D" id="4.10.1060.10">
    <property type="entry name" value="Zinc finger, RanBP2-type"/>
    <property type="match status" value="3"/>
</dbReference>
<gene>
    <name evidence="13" type="ORF">DUNSADRAFT_2014</name>
</gene>
<protein>
    <submittedName>
        <fullName evidence="13">Uncharacterized protein</fullName>
    </submittedName>
</protein>
<sequence>MSACQRLLIKTRALTSIVCSLQGLPPDTTEADVAEYFGTIGVLKQDKKARKPKIWLYRDKETGALKGDGTVSYEDPFSAASAVSWFNGKEFKGSLLQVSLAETKGGARAPAVGGRGGMGGGGFGGGQGAAPQPPGGGRAGDWLCGCGNNNFAFRAVCNKCGGPKTEGGLGGGGGGSFLGGGGGAPPPPGGGREGDWLCTGCGNTNFAFRMNCNKCKAPKASMGGGGGGAFGDNYSAMPPPPPMGMGGLDAPAPPMGMGGAGGGGWGGEAYGGGGGGGGWGSNGEAGRGSGAGPGAGGAKRKVVAAPQGPAGLFTEGDWPCPSCGNMNWAKRKACNLCGAPKPGELEVRREGQAGGFKELDEAEVEEARKRRKEFESKDMYDEFGRLKKEFRSGMGRSEREAAALERLHGSVGGPRSIVIEGEPPQQQQQQQDGRGRREEGAASKDRDKDREREKDRDKGSSRGRDKDRERERDRDSGRRDRDRRESGSTRDREPGRDRDRERDSRRDRDRSDRDFDRRRR</sequence>
<dbReference type="Pfam" id="PF00076">
    <property type="entry name" value="RRM_1"/>
    <property type="match status" value="1"/>
</dbReference>
<name>A0ABQ7FWR5_DUNSA</name>
<feature type="compositionally biased region" description="Basic and acidic residues" evidence="10">
    <location>
        <begin position="385"/>
        <end position="408"/>
    </location>
</feature>
<reference evidence="13" key="1">
    <citation type="submission" date="2017-08" db="EMBL/GenBank/DDBJ databases">
        <authorList>
            <person name="Polle J.E."/>
            <person name="Barry K."/>
            <person name="Cushman J."/>
            <person name="Schmutz J."/>
            <person name="Tran D."/>
            <person name="Hathwaick L.T."/>
            <person name="Yim W.C."/>
            <person name="Jenkins J."/>
            <person name="Mckie-Krisberg Z.M."/>
            <person name="Prochnik S."/>
            <person name="Lindquist E."/>
            <person name="Dockter R.B."/>
            <person name="Adam C."/>
            <person name="Molina H."/>
            <person name="Bunkerborg J."/>
            <person name="Jin E."/>
            <person name="Buchheim M."/>
            <person name="Magnuson J."/>
        </authorList>
    </citation>
    <scope>NUCLEOTIDE SEQUENCE</scope>
    <source>
        <strain evidence="13">CCAP 19/18</strain>
    </source>
</reference>
<dbReference type="EMBL" id="MU070707">
    <property type="protein sequence ID" value="KAF5826802.1"/>
    <property type="molecule type" value="Genomic_DNA"/>
</dbReference>
<dbReference type="InterPro" id="IPR036443">
    <property type="entry name" value="Znf_RanBP2_sf"/>
</dbReference>
<dbReference type="SUPFAM" id="SSF90209">
    <property type="entry name" value="Ran binding protein zinc finger-like"/>
    <property type="match status" value="3"/>
</dbReference>
<keyword evidence="5" id="KW-0862">Zinc</keyword>
<evidence type="ECO:0000256" key="10">
    <source>
        <dbReference type="SAM" id="MobiDB-lite"/>
    </source>
</evidence>
<evidence type="ECO:0000256" key="9">
    <source>
        <dbReference type="PROSITE-ProRule" id="PRU00322"/>
    </source>
</evidence>
<keyword evidence="7" id="KW-0539">Nucleus</keyword>
<evidence type="ECO:0000313" key="14">
    <source>
        <dbReference type="Proteomes" id="UP000815325"/>
    </source>
</evidence>
<dbReference type="Gene3D" id="3.30.70.330">
    <property type="match status" value="1"/>
</dbReference>
<dbReference type="SMART" id="SM00360">
    <property type="entry name" value="RRM"/>
    <property type="match status" value="1"/>
</dbReference>
<dbReference type="InterPro" id="IPR001876">
    <property type="entry name" value="Znf_RanBP2"/>
</dbReference>
<evidence type="ECO:0000259" key="11">
    <source>
        <dbReference type="PROSITE" id="PS50102"/>
    </source>
</evidence>
<evidence type="ECO:0000256" key="1">
    <source>
        <dbReference type="ARBA" id="ARBA00004123"/>
    </source>
</evidence>
<dbReference type="InterPro" id="IPR000504">
    <property type="entry name" value="RRM_dom"/>
</dbReference>
<evidence type="ECO:0000256" key="2">
    <source>
        <dbReference type="ARBA" id="ARBA00008448"/>
    </source>
</evidence>
<feature type="compositionally biased region" description="Basic and acidic residues" evidence="10">
    <location>
        <begin position="433"/>
        <end position="520"/>
    </location>
</feature>
<keyword evidence="14" id="KW-1185">Reference proteome</keyword>
<dbReference type="PROSITE" id="PS50102">
    <property type="entry name" value="RRM"/>
    <property type="match status" value="1"/>
</dbReference>
<feature type="region of interest" description="Disordered" evidence="10">
    <location>
        <begin position="281"/>
        <end position="300"/>
    </location>
</feature>
<dbReference type="PROSITE" id="PS50199">
    <property type="entry name" value="ZF_RANBP2_2"/>
    <property type="match status" value="3"/>
</dbReference>
<dbReference type="InterPro" id="IPR035979">
    <property type="entry name" value="RBD_domain_sf"/>
</dbReference>
<dbReference type="Proteomes" id="UP000815325">
    <property type="component" value="Unassembled WGS sequence"/>
</dbReference>
<feature type="compositionally biased region" description="Low complexity" evidence="10">
    <location>
        <begin position="420"/>
        <end position="432"/>
    </location>
</feature>
<evidence type="ECO:0000313" key="13">
    <source>
        <dbReference type="EMBL" id="KAF5826802.1"/>
    </source>
</evidence>
<keyword evidence="4 9" id="KW-0863">Zinc-finger</keyword>
<accession>A0ABQ7FWR5</accession>
<organism evidence="13 14">
    <name type="scientific">Dunaliella salina</name>
    <name type="common">Green alga</name>
    <name type="synonym">Protococcus salinus</name>
    <dbReference type="NCBI Taxonomy" id="3046"/>
    <lineage>
        <taxon>Eukaryota</taxon>
        <taxon>Viridiplantae</taxon>
        <taxon>Chlorophyta</taxon>
        <taxon>core chlorophytes</taxon>
        <taxon>Chlorophyceae</taxon>
        <taxon>CS clade</taxon>
        <taxon>Chlamydomonadales</taxon>
        <taxon>Dunaliellaceae</taxon>
        <taxon>Dunaliella</taxon>
    </lineage>
</organism>
<feature type="compositionally biased region" description="Gly residues" evidence="10">
    <location>
        <begin position="281"/>
        <end position="297"/>
    </location>
</feature>
<evidence type="ECO:0000256" key="8">
    <source>
        <dbReference type="PROSITE-ProRule" id="PRU00176"/>
    </source>
</evidence>
<evidence type="ECO:0000256" key="3">
    <source>
        <dbReference type="ARBA" id="ARBA00022723"/>
    </source>
</evidence>
<comment type="caution">
    <text evidence="13">The sequence shown here is derived from an EMBL/GenBank/DDBJ whole genome shotgun (WGS) entry which is preliminary data.</text>
</comment>
<dbReference type="PROSITE" id="PS01358">
    <property type="entry name" value="ZF_RANBP2_1"/>
    <property type="match status" value="2"/>
</dbReference>
<proteinExistence type="inferred from homology"/>
<feature type="region of interest" description="Disordered" evidence="10">
    <location>
        <begin position="385"/>
        <end position="520"/>
    </location>
</feature>
<dbReference type="SMART" id="SM00547">
    <property type="entry name" value="ZnF_RBZ"/>
    <property type="match status" value="3"/>
</dbReference>
<feature type="domain" description="RanBP2-type" evidence="12">
    <location>
        <begin position="192"/>
        <end position="221"/>
    </location>
</feature>
<comment type="subcellular location">
    <subcellularLocation>
        <location evidence="1">Nucleus</location>
    </subcellularLocation>
</comment>
<evidence type="ECO:0000256" key="7">
    <source>
        <dbReference type="ARBA" id="ARBA00023242"/>
    </source>
</evidence>
<dbReference type="InterPro" id="IPR012677">
    <property type="entry name" value="Nucleotide-bd_a/b_plait_sf"/>
</dbReference>
<dbReference type="SUPFAM" id="SSF54928">
    <property type="entry name" value="RNA-binding domain, RBD"/>
    <property type="match status" value="1"/>
</dbReference>
<dbReference type="InterPro" id="IPR034870">
    <property type="entry name" value="TET_fam"/>
</dbReference>
<dbReference type="Pfam" id="PF00641">
    <property type="entry name" value="Zn_ribbon_RanBP"/>
    <property type="match status" value="2"/>
</dbReference>
<dbReference type="CDD" id="cd12534">
    <property type="entry name" value="RRM_SARFH"/>
    <property type="match status" value="1"/>
</dbReference>